<dbReference type="EMBL" id="RYZH01000059">
    <property type="protein sequence ID" value="RUL83492.1"/>
    <property type="molecule type" value="Genomic_DNA"/>
</dbReference>
<protein>
    <submittedName>
        <fullName evidence="2">Uncharacterized protein</fullName>
    </submittedName>
</protein>
<feature type="compositionally biased region" description="Basic and acidic residues" evidence="1">
    <location>
        <begin position="56"/>
        <end position="66"/>
    </location>
</feature>
<gene>
    <name evidence="2" type="ORF">TsocGM_21985</name>
</gene>
<dbReference type="AlphaFoldDB" id="A0A432ME64"/>
<reference evidence="2 3" key="2">
    <citation type="submission" date="2019-01" db="EMBL/GenBank/DDBJ databases">
        <title>Tautonia sociabilis, a novel thermotolerant planctomycete of Isosphaeraceae family, isolated from a 4000 m deep subterranean habitat.</title>
        <authorList>
            <person name="Kovaleva O.L."/>
            <person name="Elcheninov A.G."/>
            <person name="Van Heerden E."/>
            <person name="Toshchakov S.V."/>
            <person name="Novikov A."/>
            <person name="Bonch-Osmolovskaya E.A."/>
            <person name="Kublanov I.V."/>
        </authorList>
    </citation>
    <scope>NUCLEOTIDE SEQUENCE [LARGE SCALE GENOMIC DNA]</scope>
    <source>
        <strain evidence="2 3">GM2012</strain>
    </source>
</reference>
<comment type="caution">
    <text evidence="2">The sequence shown here is derived from an EMBL/GenBank/DDBJ whole genome shotgun (WGS) entry which is preliminary data.</text>
</comment>
<organism evidence="2 3">
    <name type="scientific">Tautonia sociabilis</name>
    <dbReference type="NCBI Taxonomy" id="2080755"/>
    <lineage>
        <taxon>Bacteria</taxon>
        <taxon>Pseudomonadati</taxon>
        <taxon>Planctomycetota</taxon>
        <taxon>Planctomycetia</taxon>
        <taxon>Isosphaerales</taxon>
        <taxon>Isosphaeraceae</taxon>
        <taxon>Tautonia</taxon>
    </lineage>
</organism>
<feature type="region of interest" description="Disordered" evidence="1">
    <location>
        <begin position="40"/>
        <end position="108"/>
    </location>
</feature>
<keyword evidence="3" id="KW-1185">Reference proteome</keyword>
<proteinExistence type="predicted"/>
<sequence>MTSPPESKPASPAVIVASWLLVLVPLGWGVVQSVVKSLPLFAPAPDPSPDSPPPADRARSPPDRSLFEPSPLGGGRFSLLLSGLNSQEHENPGNVSGPLGASPSAAWP</sequence>
<feature type="compositionally biased region" description="Pro residues" evidence="1">
    <location>
        <begin position="42"/>
        <end position="55"/>
    </location>
</feature>
<evidence type="ECO:0000313" key="2">
    <source>
        <dbReference type="EMBL" id="RUL83492.1"/>
    </source>
</evidence>
<evidence type="ECO:0000313" key="3">
    <source>
        <dbReference type="Proteomes" id="UP000280296"/>
    </source>
</evidence>
<dbReference type="RefSeq" id="WP_126727613.1">
    <property type="nucleotide sequence ID" value="NZ_RYZH01000059.1"/>
</dbReference>
<dbReference type="Proteomes" id="UP000280296">
    <property type="component" value="Unassembled WGS sequence"/>
</dbReference>
<feature type="compositionally biased region" description="Low complexity" evidence="1">
    <location>
        <begin position="77"/>
        <end position="86"/>
    </location>
</feature>
<reference evidence="2 3" key="1">
    <citation type="submission" date="2018-12" db="EMBL/GenBank/DDBJ databases">
        <authorList>
            <person name="Toschakov S.V."/>
        </authorList>
    </citation>
    <scope>NUCLEOTIDE SEQUENCE [LARGE SCALE GENOMIC DNA]</scope>
    <source>
        <strain evidence="2 3">GM2012</strain>
    </source>
</reference>
<evidence type="ECO:0000256" key="1">
    <source>
        <dbReference type="SAM" id="MobiDB-lite"/>
    </source>
</evidence>
<accession>A0A432ME64</accession>
<name>A0A432ME64_9BACT</name>